<dbReference type="PANTHER" id="PTHR24421">
    <property type="entry name" value="NITRATE/NITRITE SENSOR PROTEIN NARX-RELATED"/>
    <property type="match status" value="1"/>
</dbReference>
<dbReference type="EC" id="2.7.13.3" evidence="2"/>
<dbReference type="PROSITE" id="PS50005">
    <property type="entry name" value="TPR"/>
    <property type="match status" value="3"/>
</dbReference>
<keyword evidence="5" id="KW-0547">Nucleotide-binding</keyword>
<dbReference type="RefSeq" id="WP_116182672.1">
    <property type="nucleotide sequence ID" value="NZ_QTJX01000001.1"/>
</dbReference>
<feature type="chain" id="PRO_5016738301" description="histidine kinase" evidence="12">
    <location>
        <begin position="22"/>
        <end position="650"/>
    </location>
</feature>
<dbReference type="EMBL" id="QTJX01000001">
    <property type="protein sequence ID" value="RDY60789.1"/>
    <property type="molecule type" value="Genomic_DNA"/>
</dbReference>
<keyword evidence="15" id="KW-1185">Reference proteome</keyword>
<dbReference type="SMART" id="SM00028">
    <property type="entry name" value="TPR"/>
    <property type="match status" value="7"/>
</dbReference>
<evidence type="ECO:0000256" key="6">
    <source>
        <dbReference type="ARBA" id="ARBA00022777"/>
    </source>
</evidence>
<dbReference type="Proteomes" id="UP000261828">
    <property type="component" value="Unassembled WGS sequence"/>
</dbReference>
<evidence type="ECO:0000313" key="15">
    <source>
        <dbReference type="Proteomes" id="UP000261828"/>
    </source>
</evidence>
<keyword evidence="4" id="KW-0808">Transferase</keyword>
<dbReference type="InterPro" id="IPR050482">
    <property type="entry name" value="Sensor_HK_TwoCompSys"/>
</dbReference>
<evidence type="ECO:0000256" key="4">
    <source>
        <dbReference type="ARBA" id="ARBA00022679"/>
    </source>
</evidence>
<comment type="caution">
    <text evidence="14">The sequence shown here is derived from an EMBL/GenBank/DDBJ whole genome shotgun (WGS) entry which is preliminary data.</text>
</comment>
<dbReference type="InterPro" id="IPR019734">
    <property type="entry name" value="TPR_rpt"/>
</dbReference>
<dbReference type="AlphaFoldDB" id="A0A371JSQ9"/>
<dbReference type="InterPro" id="IPR036890">
    <property type="entry name" value="HATPase_C_sf"/>
</dbReference>
<dbReference type="InterPro" id="IPR011990">
    <property type="entry name" value="TPR-like_helical_dom_sf"/>
</dbReference>
<dbReference type="Pfam" id="PF07730">
    <property type="entry name" value="HisKA_3"/>
    <property type="match status" value="1"/>
</dbReference>
<proteinExistence type="predicted"/>
<dbReference type="OrthoDB" id="9778366at2"/>
<feature type="transmembrane region" description="Helical" evidence="11">
    <location>
        <begin position="403"/>
        <end position="422"/>
    </location>
</feature>
<keyword evidence="3" id="KW-0597">Phosphoprotein</keyword>
<evidence type="ECO:0000256" key="9">
    <source>
        <dbReference type="PROSITE-ProRule" id="PRU00339"/>
    </source>
</evidence>
<dbReference type="SUPFAM" id="SSF55874">
    <property type="entry name" value="ATPase domain of HSP90 chaperone/DNA topoisomerase II/histidine kinase"/>
    <property type="match status" value="1"/>
</dbReference>
<dbReference type="GO" id="GO:0016020">
    <property type="term" value="C:membrane"/>
    <property type="evidence" value="ECO:0007669"/>
    <property type="project" value="InterPro"/>
</dbReference>
<keyword evidence="8" id="KW-0902">Two-component regulatory system</keyword>
<dbReference type="PANTHER" id="PTHR24421:SF10">
    <property type="entry name" value="NITRATE_NITRITE SENSOR PROTEIN NARQ"/>
    <property type="match status" value="1"/>
</dbReference>
<dbReference type="CDD" id="cd16917">
    <property type="entry name" value="HATPase_UhpB-NarQ-NarX-like"/>
    <property type="match status" value="1"/>
</dbReference>
<organism evidence="14 15">
    <name type="scientific">Flagellimonas nanhaiensis</name>
    <dbReference type="NCBI Taxonomy" id="2292706"/>
    <lineage>
        <taxon>Bacteria</taxon>
        <taxon>Pseudomonadati</taxon>
        <taxon>Bacteroidota</taxon>
        <taxon>Flavobacteriia</taxon>
        <taxon>Flavobacteriales</taxon>
        <taxon>Flavobacteriaceae</taxon>
        <taxon>Flagellimonas</taxon>
    </lineage>
</organism>
<evidence type="ECO:0000256" key="8">
    <source>
        <dbReference type="ARBA" id="ARBA00023012"/>
    </source>
</evidence>
<dbReference type="GO" id="GO:0005524">
    <property type="term" value="F:ATP binding"/>
    <property type="evidence" value="ECO:0007669"/>
    <property type="project" value="UniProtKB-KW"/>
</dbReference>
<dbReference type="GO" id="GO:0000155">
    <property type="term" value="F:phosphorelay sensor kinase activity"/>
    <property type="evidence" value="ECO:0007669"/>
    <property type="project" value="InterPro"/>
</dbReference>
<sequence>MKNRILICVLIAFLCSPSIIGQTTVIIDSLYQVLKATHNDTVKAKSHYELGWYLKLQDLNGAIAHMDSSITIYKELELPGEIALSNFQFSVLYRLSGDYDKALESLTKFQDYVESVKDTANFTYAFYEKGVVYSQKGDLEKALGNFIEANKLSRATRNADMVASTLNSIGIVYIDLKKYDQAITSLKEAESTYKNLGRKDEHLGDVYFQLANAYKNKNELKKCRSYYERALANYQNADSDFGVALVNFQFGLLLNEEGQFRKAIPFFEKAYEIQKRNDYSTELLQTLSNLATAHSELGNLKKSETYLKEGVALNSNSKQHVKELNLELYRLFEKRKKYKEALEYHKVFVVYKDSILNEANIKNINELDKKYQTEKKDKEIATQQLALREQETEIQAKKSQNNFMLGGLVFLIVGTTLLIFLFKQRQKRKNQELLTLKREFQIKTLESLIEGEEKERLRVAKELHDGVNGDLAAIKYKLSSLLEMNNTVIKEAIAMIDDSCKQVRAISHNLIPPSLENFNLLEATQVYCANLNDVSPSIEINFQHLGEDIDIPKKAEVNAFRIIQELVTNAVRHSEASHINVQISAHENIIQITVEDDGKGFDKHTIESDGIGLGNVQSRTDYLNATTDFISNDKGTSYTIDINKELLNGD</sequence>
<dbReference type="GO" id="GO:0046983">
    <property type="term" value="F:protein dimerization activity"/>
    <property type="evidence" value="ECO:0007669"/>
    <property type="project" value="InterPro"/>
</dbReference>
<keyword evidence="11" id="KW-0472">Membrane</keyword>
<dbReference type="Pfam" id="PF13424">
    <property type="entry name" value="TPR_12"/>
    <property type="match status" value="2"/>
</dbReference>
<evidence type="ECO:0000256" key="11">
    <source>
        <dbReference type="SAM" id="Phobius"/>
    </source>
</evidence>
<accession>A0A371JSQ9</accession>
<feature type="domain" description="Histidine kinase" evidence="13">
    <location>
        <begin position="561"/>
        <end position="646"/>
    </location>
</feature>
<dbReference type="SUPFAM" id="SSF48452">
    <property type="entry name" value="TPR-like"/>
    <property type="match status" value="2"/>
</dbReference>
<keyword evidence="12" id="KW-0732">Signal</keyword>
<dbReference type="SMART" id="SM00387">
    <property type="entry name" value="HATPase_c"/>
    <property type="match status" value="1"/>
</dbReference>
<feature type="repeat" description="TPR" evidence="9">
    <location>
        <begin position="163"/>
        <end position="196"/>
    </location>
</feature>
<feature type="coiled-coil region" evidence="10">
    <location>
        <begin position="321"/>
        <end position="400"/>
    </location>
</feature>
<evidence type="ECO:0000259" key="13">
    <source>
        <dbReference type="PROSITE" id="PS50109"/>
    </source>
</evidence>
<feature type="signal peptide" evidence="12">
    <location>
        <begin position="1"/>
        <end position="21"/>
    </location>
</feature>
<dbReference type="Gene3D" id="1.20.5.1930">
    <property type="match status" value="1"/>
</dbReference>
<evidence type="ECO:0000256" key="3">
    <source>
        <dbReference type="ARBA" id="ARBA00022553"/>
    </source>
</evidence>
<protein>
    <recommendedName>
        <fullName evidence="2">histidine kinase</fullName>
        <ecNumber evidence="2">2.7.13.3</ecNumber>
    </recommendedName>
</protein>
<evidence type="ECO:0000313" key="14">
    <source>
        <dbReference type="EMBL" id="RDY60789.1"/>
    </source>
</evidence>
<gene>
    <name evidence="14" type="ORF">DX873_00995</name>
</gene>
<dbReference type="Gene3D" id="1.25.40.10">
    <property type="entry name" value="Tetratricopeptide repeat domain"/>
    <property type="match status" value="3"/>
</dbReference>
<dbReference type="InterPro" id="IPR011712">
    <property type="entry name" value="Sig_transdc_His_kin_sub3_dim/P"/>
</dbReference>
<keyword evidence="11" id="KW-1133">Transmembrane helix</keyword>
<evidence type="ECO:0000256" key="7">
    <source>
        <dbReference type="ARBA" id="ARBA00022840"/>
    </source>
</evidence>
<dbReference type="Gene3D" id="3.30.565.10">
    <property type="entry name" value="Histidine kinase-like ATPase, C-terminal domain"/>
    <property type="match status" value="1"/>
</dbReference>
<keyword evidence="7" id="KW-0067">ATP-binding</keyword>
<comment type="catalytic activity">
    <reaction evidence="1">
        <text>ATP + protein L-histidine = ADP + protein N-phospho-L-histidine.</text>
        <dbReference type="EC" id="2.7.13.3"/>
    </reaction>
</comment>
<reference evidence="14 15" key="1">
    <citation type="submission" date="2018-08" db="EMBL/GenBank/DDBJ databases">
        <title>Muricauda nanhaiensis sp. nov., isolated from seawater of the South China Sea.</title>
        <authorList>
            <person name="Dang Y."/>
        </authorList>
    </citation>
    <scope>NUCLEOTIDE SEQUENCE [LARGE SCALE GENOMIC DNA]</scope>
    <source>
        <strain evidence="14 15">SM1704</strain>
    </source>
</reference>
<name>A0A371JSQ9_9FLAO</name>
<dbReference type="Pfam" id="PF02518">
    <property type="entry name" value="HATPase_c"/>
    <property type="match status" value="1"/>
</dbReference>
<keyword evidence="11" id="KW-0812">Transmembrane</keyword>
<keyword evidence="10" id="KW-0175">Coiled coil</keyword>
<evidence type="ECO:0000256" key="2">
    <source>
        <dbReference type="ARBA" id="ARBA00012438"/>
    </source>
</evidence>
<keyword evidence="9" id="KW-0802">TPR repeat</keyword>
<evidence type="ECO:0000256" key="5">
    <source>
        <dbReference type="ARBA" id="ARBA00022741"/>
    </source>
</evidence>
<dbReference type="PROSITE" id="PS50109">
    <property type="entry name" value="HIS_KIN"/>
    <property type="match status" value="1"/>
</dbReference>
<dbReference type="InterPro" id="IPR003594">
    <property type="entry name" value="HATPase_dom"/>
</dbReference>
<evidence type="ECO:0000256" key="1">
    <source>
        <dbReference type="ARBA" id="ARBA00000085"/>
    </source>
</evidence>
<evidence type="ECO:0000256" key="12">
    <source>
        <dbReference type="SAM" id="SignalP"/>
    </source>
</evidence>
<feature type="repeat" description="TPR" evidence="9">
    <location>
        <begin position="244"/>
        <end position="277"/>
    </location>
</feature>
<evidence type="ECO:0000256" key="10">
    <source>
        <dbReference type="SAM" id="Coils"/>
    </source>
</evidence>
<keyword evidence="6" id="KW-0418">Kinase</keyword>
<dbReference type="InterPro" id="IPR005467">
    <property type="entry name" value="His_kinase_dom"/>
</dbReference>
<feature type="repeat" description="TPR" evidence="9">
    <location>
        <begin position="123"/>
        <end position="156"/>
    </location>
</feature>